<sequence length="41" mass="4709">MKLQTIWRAQSVFRQGALKNLSFFQSSKNSVSGLNSHVWVQ</sequence>
<keyword evidence="2" id="KW-1185">Reference proteome</keyword>
<organism evidence="1 2">
    <name type="scientific">Rhodopirellula baltica (strain DSM 10527 / NCIMB 13988 / SH1)</name>
    <dbReference type="NCBI Taxonomy" id="243090"/>
    <lineage>
        <taxon>Bacteria</taxon>
        <taxon>Pseudomonadati</taxon>
        <taxon>Planctomycetota</taxon>
        <taxon>Planctomycetia</taxon>
        <taxon>Pirellulales</taxon>
        <taxon>Pirellulaceae</taxon>
        <taxon>Rhodopirellula</taxon>
    </lineage>
</organism>
<evidence type="ECO:0000313" key="1">
    <source>
        <dbReference type="EMBL" id="CAD71960.1"/>
    </source>
</evidence>
<gene>
    <name evidence="1" type="ordered locus">RB1201</name>
</gene>
<dbReference type="InParanoid" id="Q7UXP6"/>
<proteinExistence type="predicted"/>
<protein>
    <submittedName>
        <fullName evidence="1">Uncharacterized protein</fullName>
    </submittedName>
</protein>
<reference evidence="1 2" key="1">
    <citation type="journal article" date="2003" name="Proc. Natl. Acad. Sci. U.S.A.">
        <title>Complete genome sequence of the marine planctomycete Pirellula sp. strain 1.</title>
        <authorList>
            <person name="Gloeckner F.O."/>
            <person name="Kube M."/>
            <person name="Bauer M."/>
            <person name="Teeling H."/>
            <person name="Lombardot T."/>
            <person name="Ludwig W."/>
            <person name="Gade D."/>
            <person name="Beck A."/>
            <person name="Borzym K."/>
            <person name="Heitmann K."/>
            <person name="Rabus R."/>
            <person name="Schlesner H."/>
            <person name="Amann R."/>
            <person name="Reinhardt R."/>
        </authorList>
    </citation>
    <scope>NUCLEOTIDE SEQUENCE [LARGE SCALE GENOMIC DNA]</scope>
    <source>
        <strain evidence="2">DSM 10527 / NCIMB 13988 / SH1</strain>
    </source>
</reference>
<evidence type="ECO:0000313" key="2">
    <source>
        <dbReference type="Proteomes" id="UP000001025"/>
    </source>
</evidence>
<name>Q7UXP6_RHOBA</name>
<dbReference type="EnsemblBacteria" id="CAD71960">
    <property type="protein sequence ID" value="CAD71960"/>
    <property type="gene ID" value="RB1201"/>
</dbReference>
<dbReference type="EMBL" id="BX294134">
    <property type="protein sequence ID" value="CAD71960.1"/>
    <property type="molecule type" value="Genomic_DNA"/>
</dbReference>
<accession>Q7UXP6</accession>
<dbReference type="KEGG" id="rba:RB1201"/>
<dbReference type="HOGENOM" id="CLU_3275747_0_0_0"/>
<dbReference type="AlphaFoldDB" id="Q7UXP6"/>
<dbReference type="Proteomes" id="UP000001025">
    <property type="component" value="Chromosome"/>
</dbReference>